<evidence type="ECO:0008006" key="3">
    <source>
        <dbReference type="Google" id="ProtNLM"/>
    </source>
</evidence>
<name>A0AAW7XAZ0_9GAMM</name>
<dbReference type="RefSeq" id="WP_216065069.1">
    <property type="nucleotide sequence ID" value="NZ_JAHKPP010000037.1"/>
</dbReference>
<accession>A0AAW7XAZ0</accession>
<proteinExistence type="predicted"/>
<evidence type="ECO:0000313" key="1">
    <source>
        <dbReference type="EMBL" id="MDO6424833.1"/>
    </source>
</evidence>
<organism evidence="1 2">
    <name type="scientific">Saccharophagus degradans</name>
    <dbReference type="NCBI Taxonomy" id="86304"/>
    <lineage>
        <taxon>Bacteria</taxon>
        <taxon>Pseudomonadati</taxon>
        <taxon>Pseudomonadota</taxon>
        <taxon>Gammaproteobacteria</taxon>
        <taxon>Cellvibrionales</taxon>
        <taxon>Cellvibrionaceae</taxon>
        <taxon>Saccharophagus</taxon>
    </lineage>
</organism>
<gene>
    <name evidence="1" type="ORF">Q4521_20255</name>
</gene>
<reference evidence="1" key="1">
    <citation type="submission" date="2023-07" db="EMBL/GenBank/DDBJ databases">
        <title>Genome content predicts the carbon catabolic preferences of heterotrophic bacteria.</title>
        <authorList>
            <person name="Gralka M."/>
        </authorList>
    </citation>
    <scope>NUCLEOTIDE SEQUENCE</scope>
    <source>
        <strain evidence="1">I3M17_2</strain>
    </source>
</reference>
<dbReference type="EMBL" id="JAUOPB010000019">
    <property type="protein sequence ID" value="MDO6424833.1"/>
    <property type="molecule type" value="Genomic_DNA"/>
</dbReference>
<dbReference type="AlphaFoldDB" id="A0AAW7XAZ0"/>
<sequence>MQSQLESLIPIFLDSELNRFSLIGTGVLIEFRGEVFIVTAGHVIDALEVGYLMVPRLDGKIDGIKGVYSYLKRDRASDYLDIGYFKLDKNYASELKAIFYAIPENEFGIKPIYSSKEFMSFGGFPYRKQNVAGGVATTKEYIFGAYHADSVEYYELACNPEDNIVAKYNRKKAVNPHNGKIQVSVLPHGISGGGIFIWPANTDQIIPSNRKLIGIGHTYKERGGYFIGTRLEVILGAILKNNPQLAVPT</sequence>
<evidence type="ECO:0000313" key="2">
    <source>
        <dbReference type="Proteomes" id="UP001169760"/>
    </source>
</evidence>
<protein>
    <recommendedName>
        <fullName evidence="3">Peptidase S1 and S6, chymotrypsin/Hap</fullName>
    </recommendedName>
</protein>
<dbReference type="Proteomes" id="UP001169760">
    <property type="component" value="Unassembled WGS sequence"/>
</dbReference>
<comment type="caution">
    <text evidence="1">The sequence shown here is derived from an EMBL/GenBank/DDBJ whole genome shotgun (WGS) entry which is preliminary data.</text>
</comment>